<evidence type="ECO:0000313" key="3">
    <source>
        <dbReference type="Proteomes" id="UP001607157"/>
    </source>
</evidence>
<evidence type="ECO:0000313" key="2">
    <source>
        <dbReference type="EMBL" id="MFH0255016.1"/>
    </source>
</evidence>
<keyword evidence="1" id="KW-1133">Transmembrane helix</keyword>
<evidence type="ECO:0000256" key="1">
    <source>
        <dbReference type="SAM" id="Phobius"/>
    </source>
</evidence>
<dbReference type="EMBL" id="JBIHMM010000004">
    <property type="protein sequence ID" value="MFH0255016.1"/>
    <property type="molecule type" value="Genomic_DNA"/>
</dbReference>
<sequence length="63" mass="6491">MSGPQRTLLAILLFVALVLGSFIWFIATWGDKAAARPAPVLLAANIPGSGAEPRSAAPESAET</sequence>
<name>A0ABW7I9Z2_9RHOB</name>
<dbReference type="RefSeq" id="WP_377172615.1">
    <property type="nucleotide sequence ID" value="NZ_JBHTJC010000004.1"/>
</dbReference>
<proteinExistence type="predicted"/>
<gene>
    <name evidence="2" type="ORF">ACGRVM_14015</name>
</gene>
<organism evidence="2 3">
    <name type="scientific">Roseovarius aquimarinus</name>
    <dbReference type="NCBI Taxonomy" id="1229156"/>
    <lineage>
        <taxon>Bacteria</taxon>
        <taxon>Pseudomonadati</taxon>
        <taxon>Pseudomonadota</taxon>
        <taxon>Alphaproteobacteria</taxon>
        <taxon>Rhodobacterales</taxon>
        <taxon>Roseobacteraceae</taxon>
        <taxon>Roseovarius</taxon>
    </lineage>
</organism>
<evidence type="ECO:0008006" key="4">
    <source>
        <dbReference type="Google" id="ProtNLM"/>
    </source>
</evidence>
<feature type="transmembrane region" description="Helical" evidence="1">
    <location>
        <begin position="7"/>
        <end position="27"/>
    </location>
</feature>
<protein>
    <recommendedName>
        <fullName evidence="4">Flp pilus assembly protein CpaB</fullName>
    </recommendedName>
</protein>
<keyword evidence="1" id="KW-0812">Transmembrane</keyword>
<accession>A0ABW7I9Z2</accession>
<keyword evidence="3" id="KW-1185">Reference proteome</keyword>
<reference evidence="2 3" key="1">
    <citation type="submission" date="2024-10" db="EMBL/GenBank/DDBJ databases">
        <authorList>
            <person name="Yang X.-N."/>
        </authorList>
    </citation>
    <scope>NUCLEOTIDE SEQUENCE [LARGE SCALE GENOMIC DNA]</scope>
    <source>
        <strain evidence="2 3">CAU 1059</strain>
    </source>
</reference>
<comment type="caution">
    <text evidence="2">The sequence shown here is derived from an EMBL/GenBank/DDBJ whole genome shotgun (WGS) entry which is preliminary data.</text>
</comment>
<keyword evidence="1" id="KW-0472">Membrane</keyword>
<dbReference type="Proteomes" id="UP001607157">
    <property type="component" value="Unassembled WGS sequence"/>
</dbReference>